<evidence type="ECO:0000313" key="2">
    <source>
        <dbReference type="EMBL" id="KYO25124.1"/>
    </source>
</evidence>
<evidence type="ECO:0000313" key="3">
    <source>
        <dbReference type="Proteomes" id="UP000050525"/>
    </source>
</evidence>
<sequence>MEKEGNRDEQGPENKYKRLGEDQRRERFRGVVVYRSSLRARLREAAESSTHATLKWETWVLSLAVLQTCCASSSPSHPDTNPSSLKDSEFFRTPWKSAEGRGIFHALSISASSLHPVLIQSANALPN</sequence>
<protein>
    <submittedName>
        <fullName evidence="2">Uncharacterized protein</fullName>
    </submittedName>
</protein>
<reference evidence="2 3" key="1">
    <citation type="journal article" date="2012" name="Genome Biol.">
        <title>Sequencing three crocodilian genomes to illuminate the evolution of archosaurs and amniotes.</title>
        <authorList>
            <person name="St John J.A."/>
            <person name="Braun E.L."/>
            <person name="Isberg S.R."/>
            <person name="Miles L.G."/>
            <person name="Chong A.Y."/>
            <person name="Gongora J."/>
            <person name="Dalzell P."/>
            <person name="Moran C."/>
            <person name="Bed'hom B."/>
            <person name="Abzhanov A."/>
            <person name="Burgess S.C."/>
            <person name="Cooksey A.M."/>
            <person name="Castoe T.A."/>
            <person name="Crawford N.G."/>
            <person name="Densmore L.D."/>
            <person name="Drew J.C."/>
            <person name="Edwards S.V."/>
            <person name="Faircloth B.C."/>
            <person name="Fujita M.K."/>
            <person name="Greenwold M.J."/>
            <person name="Hoffmann F.G."/>
            <person name="Howard J.M."/>
            <person name="Iguchi T."/>
            <person name="Janes D.E."/>
            <person name="Khan S.Y."/>
            <person name="Kohno S."/>
            <person name="de Koning A.J."/>
            <person name="Lance S.L."/>
            <person name="McCarthy F.M."/>
            <person name="McCormack J.E."/>
            <person name="Merchant M.E."/>
            <person name="Peterson D.G."/>
            <person name="Pollock D.D."/>
            <person name="Pourmand N."/>
            <person name="Raney B.J."/>
            <person name="Roessler K.A."/>
            <person name="Sanford J.R."/>
            <person name="Sawyer R.H."/>
            <person name="Schmidt C.J."/>
            <person name="Triplett E.W."/>
            <person name="Tuberville T.D."/>
            <person name="Venegas-Anaya M."/>
            <person name="Howard J.T."/>
            <person name="Jarvis E.D."/>
            <person name="Guillette L.J.Jr."/>
            <person name="Glenn T.C."/>
            <person name="Green R.E."/>
            <person name="Ray D.A."/>
        </authorList>
    </citation>
    <scope>NUCLEOTIDE SEQUENCE [LARGE SCALE GENOMIC DNA]</scope>
    <source>
        <strain evidence="2">KSC_2009_1</strain>
    </source>
</reference>
<keyword evidence="3" id="KW-1185">Reference proteome</keyword>
<accession>A0A151MKR8</accession>
<dbReference type="Proteomes" id="UP000050525">
    <property type="component" value="Unassembled WGS sequence"/>
</dbReference>
<feature type="region of interest" description="Disordered" evidence="1">
    <location>
        <begin position="1"/>
        <end position="22"/>
    </location>
</feature>
<proteinExistence type="predicted"/>
<dbReference type="AlphaFoldDB" id="A0A151MKR8"/>
<gene>
    <name evidence="2" type="ORF">Y1Q_0001759</name>
</gene>
<comment type="caution">
    <text evidence="2">The sequence shown here is derived from an EMBL/GenBank/DDBJ whole genome shotgun (WGS) entry which is preliminary data.</text>
</comment>
<evidence type="ECO:0000256" key="1">
    <source>
        <dbReference type="SAM" id="MobiDB-lite"/>
    </source>
</evidence>
<dbReference type="EMBL" id="AKHW03005917">
    <property type="protein sequence ID" value="KYO25124.1"/>
    <property type="molecule type" value="Genomic_DNA"/>
</dbReference>
<name>A0A151MKR8_ALLMI</name>
<organism evidence="2 3">
    <name type="scientific">Alligator mississippiensis</name>
    <name type="common">American alligator</name>
    <dbReference type="NCBI Taxonomy" id="8496"/>
    <lineage>
        <taxon>Eukaryota</taxon>
        <taxon>Metazoa</taxon>
        <taxon>Chordata</taxon>
        <taxon>Craniata</taxon>
        <taxon>Vertebrata</taxon>
        <taxon>Euteleostomi</taxon>
        <taxon>Archelosauria</taxon>
        <taxon>Archosauria</taxon>
        <taxon>Crocodylia</taxon>
        <taxon>Alligatoridae</taxon>
        <taxon>Alligatorinae</taxon>
        <taxon>Alligator</taxon>
    </lineage>
</organism>